<dbReference type="Proteomes" id="UP000287547">
    <property type="component" value="Unassembled WGS sequence"/>
</dbReference>
<dbReference type="EMBL" id="QHKI01000002">
    <property type="protein sequence ID" value="RSM90527.1"/>
    <property type="molecule type" value="Genomic_DNA"/>
</dbReference>
<reference evidence="1 2" key="1">
    <citation type="submission" date="2018-05" db="EMBL/GenBank/DDBJ databases">
        <title>Evolution of GPA BGCs.</title>
        <authorList>
            <person name="Waglechner N."/>
            <person name="Wright G.D."/>
        </authorList>
    </citation>
    <scope>NUCLEOTIDE SEQUENCE [LARGE SCALE GENOMIC DNA]</scope>
    <source>
        <strain evidence="1 2">A82846</strain>
    </source>
</reference>
<comment type="caution">
    <text evidence="1">The sequence shown here is derived from an EMBL/GenBank/DDBJ whole genome shotgun (WGS) entry which is preliminary data.</text>
</comment>
<name>A0A428ZR43_KIBAR</name>
<accession>A0A428ZR43</accession>
<dbReference type="Pfam" id="PF06245">
    <property type="entry name" value="DUF1015"/>
    <property type="match status" value="1"/>
</dbReference>
<dbReference type="RefSeq" id="WP_037258126.1">
    <property type="nucleotide sequence ID" value="NZ_QHKI01000002.1"/>
</dbReference>
<protein>
    <submittedName>
        <fullName evidence="1">DUF1015 domain-containing protein</fullName>
    </submittedName>
</protein>
<evidence type="ECO:0000313" key="1">
    <source>
        <dbReference type="EMBL" id="RSM90527.1"/>
    </source>
</evidence>
<dbReference type="InterPro" id="IPR008323">
    <property type="entry name" value="UCP033563"/>
</dbReference>
<dbReference type="PANTHER" id="PTHR36454:SF1">
    <property type="entry name" value="DUF1015 DOMAIN-CONTAINING PROTEIN"/>
    <property type="match status" value="1"/>
</dbReference>
<dbReference type="AlphaFoldDB" id="A0A428ZR43"/>
<proteinExistence type="predicted"/>
<evidence type="ECO:0000313" key="2">
    <source>
        <dbReference type="Proteomes" id="UP000287547"/>
    </source>
</evidence>
<sequence>MSTWVSPIRRGWVVRDSVPGPDVDEFAEPDQVITALAQPGAADGTLLAVQHPHRTPAARAQGLDLHAALPIAHTALNDLRASHYRPVTDVVGLSWGKGTTGSALGLLCVVDPAAVNTDGHAWVRHTEEVYPDVVAERAAMLSGLGCATSAAMLVPVDGGEQFTRLLCDAVAQLGAPAMSLPDARLWLAGKGELQDRLIEAACAQSLLVADGNHRVAAAAEAGHGSLLALITAGPDLRIGPIHRVLVGTGLSLDDLAGRWRRIGLDVQATDDRTPPQTPGTVVVVAGDAAVQVKLPGVDIDHRQVESVLIEQALGLDPAGPKVWPLPPGRPARPDADAVLLIAPVPLADVLAVHAAGQRMPRKATYFTPKPRSGLLLAEIPSTG</sequence>
<organism evidence="1 2">
    <name type="scientific">Kibdelosporangium aridum</name>
    <dbReference type="NCBI Taxonomy" id="2030"/>
    <lineage>
        <taxon>Bacteria</taxon>
        <taxon>Bacillati</taxon>
        <taxon>Actinomycetota</taxon>
        <taxon>Actinomycetes</taxon>
        <taxon>Pseudonocardiales</taxon>
        <taxon>Pseudonocardiaceae</taxon>
        <taxon>Kibdelosporangium</taxon>
    </lineage>
</organism>
<dbReference type="OrthoDB" id="9781616at2"/>
<gene>
    <name evidence="1" type="ORF">DMH04_03415</name>
</gene>
<dbReference type="PANTHER" id="PTHR36454">
    <property type="entry name" value="LMO2823 PROTEIN"/>
    <property type="match status" value="1"/>
</dbReference>